<keyword evidence="9" id="KW-0997">Cell inner membrane</keyword>
<evidence type="ECO:0000259" key="10">
    <source>
        <dbReference type="Pfam" id="PF01578"/>
    </source>
</evidence>
<dbReference type="GO" id="GO:0005886">
    <property type="term" value="C:plasma membrane"/>
    <property type="evidence" value="ECO:0007669"/>
    <property type="project" value="UniProtKB-SubCell"/>
</dbReference>
<feature type="transmembrane region" description="Helical" evidence="9">
    <location>
        <begin position="159"/>
        <end position="180"/>
    </location>
</feature>
<evidence type="ECO:0000313" key="11">
    <source>
        <dbReference type="EMBL" id="RIJ30715.1"/>
    </source>
</evidence>
<evidence type="ECO:0000256" key="2">
    <source>
        <dbReference type="ARBA" id="ARBA00004141"/>
    </source>
</evidence>
<evidence type="ECO:0000256" key="7">
    <source>
        <dbReference type="ARBA" id="ARBA00022989"/>
    </source>
</evidence>
<sequence>MISIFANPHRFMKLSRWLAPACLVAGILLIAWSLWQALWVVPQDDYQGGDIMRAMFIHVPSAWLAMGSYMGLAVASFVWFIWRHELADMAAKSIAPIGAGYTAMCLATGAIWGKPTWGTWWLWDDARMMSVLLMFFLFLGYMALRAAMDTRQKAARAGAILAMVGAVNVPLIKFSVDIWASIHQSASVIRMDGPAMPAIYLTPLLIGALGHLIFFAALTLTLMRAEVWQRRGDVIMARKLAGG</sequence>
<dbReference type="PRINTS" id="PR01386">
    <property type="entry name" value="CCMCBIOGNSIS"/>
</dbReference>
<dbReference type="AlphaFoldDB" id="A0A399RLX9"/>
<feature type="transmembrane region" description="Helical" evidence="9">
    <location>
        <begin position="94"/>
        <end position="113"/>
    </location>
</feature>
<dbReference type="EMBL" id="QWFX01000006">
    <property type="protein sequence ID" value="RIJ30715.1"/>
    <property type="molecule type" value="Genomic_DNA"/>
</dbReference>
<dbReference type="InterPro" id="IPR002541">
    <property type="entry name" value="Cyt_c_assembly"/>
</dbReference>
<evidence type="ECO:0000256" key="3">
    <source>
        <dbReference type="ARBA" id="ARBA00005840"/>
    </source>
</evidence>
<gene>
    <name evidence="9" type="primary">ccmC</name>
    <name evidence="11" type="ORF">D1223_08870</name>
</gene>
<evidence type="ECO:0000256" key="8">
    <source>
        <dbReference type="ARBA" id="ARBA00023136"/>
    </source>
</evidence>
<dbReference type="GO" id="GO:0015232">
    <property type="term" value="F:heme transmembrane transporter activity"/>
    <property type="evidence" value="ECO:0007669"/>
    <property type="project" value="InterPro"/>
</dbReference>
<comment type="similarity">
    <text evidence="3 9">Belongs to the CcmC/CycZ/HelC family.</text>
</comment>
<keyword evidence="9" id="KW-0813">Transport</keyword>
<comment type="caution">
    <text evidence="11">The sequence shown here is derived from an EMBL/GenBank/DDBJ whole genome shotgun (WGS) entry which is preliminary data.</text>
</comment>
<keyword evidence="7 9" id="KW-1133">Transmembrane helix</keyword>
<protein>
    <recommendedName>
        <fullName evidence="4 9">Heme exporter protein C</fullName>
    </recommendedName>
    <alternativeName>
        <fullName evidence="9">Cytochrome c-type biogenesis protein</fullName>
    </alternativeName>
</protein>
<feature type="domain" description="Cytochrome c assembly protein" evidence="10">
    <location>
        <begin position="23"/>
        <end position="182"/>
    </location>
</feature>
<keyword evidence="5 9" id="KW-0812">Transmembrane</keyword>
<dbReference type="InterPro" id="IPR045062">
    <property type="entry name" value="Cyt_c_biogenesis_CcsA/CcmC"/>
</dbReference>
<comment type="subcellular location">
    <subcellularLocation>
        <location evidence="9">Cell inner membrane</location>
    </subcellularLocation>
    <subcellularLocation>
        <location evidence="2">Membrane</location>
        <topology evidence="2">Multi-pass membrane protein</topology>
    </subcellularLocation>
</comment>
<feature type="transmembrane region" description="Helical" evidence="9">
    <location>
        <begin position="61"/>
        <end position="82"/>
    </location>
</feature>
<dbReference type="PANTHER" id="PTHR30071">
    <property type="entry name" value="HEME EXPORTER PROTEIN C"/>
    <property type="match status" value="1"/>
</dbReference>
<keyword evidence="12" id="KW-1185">Reference proteome</keyword>
<keyword evidence="8 9" id="KW-0472">Membrane</keyword>
<keyword evidence="6 9" id="KW-0201">Cytochrome c-type biogenesis</keyword>
<reference evidence="11 12" key="1">
    <citation type="submission" date="2018-08" db="EMBL/GenBank/DDBJ databases">
        <title>Henriciella mobilis sp. nov., isolated from seawater.</title>
        <authorList>
            <person name="Cheng H."/>
            <person name="Wu Y.-H."/>
            <person name="Xu X.-W."/>
            <person name="Guo L.-L."/>
        </authorList>
    </citation>
    <scope>NUCLEOTIDE SEQUENCE [LARGE SCALE GENOMIC DNA]</scope>
    <source>
        <strain evidence="11 12">JN25</strain>
    </source>
</reference>
<feature type="transmembrane region" description="Helical" evidence="9">
    <location>
        <begin position="200"/>
        <end position="222"/>
    </location>
</feature>
<accession>A0A399RLX9</accession>
<evidence type="ECO:0000256" key="9">
    <source>
        <dbReference type="RuleBase" id="RU364092"/>
    </source>
</evidence>
<proteinExistence type="inferred from homology"/>
<name>A0A399RLX9_9PROT</name>
<keyword evidence="9" id="KW-1003">Cell membrane</keyword>
<comment type="function">
    <text evidence="1 9">Required for the export of heme to the periplasm for the biogenesis of c-type cytochromes.</text>
</comment>
<dbReference type="OrthoDB" id="9778550at2"/>
<feature type="transmembrane region" description="Helical" evidence="9">
    <location>
        <begin position="21"/>
        <end position="41"/>
    </location>
</feature>
<evidence type="ECO:0000313" key="12">
    <source>
        <dbReference type="Proteomes" id="UP000266385"/>
    </source>
</evidence>
<evidence type="ECO:0000256" key="4">
    <source>
        <dbReference type="ARBA" id="ARBA00016463"/>
    </source>
</evidence>
<evidence type="ECO:0000256" key="1">
    <source>
        <dbReference type="ARBA" id="ARBA00002442"/>
    </source>
</evidence>
<dbReference type="NCBIfam" id="TIGR01191">
    <property type="entry name" value="ccmC"/>
    <property type="match status" value="1"/>
</dbReference>
<evidence type="ECO:0000256" key="6">
    <source>
        <dbReference type="ARBA" id="ARBA00022748"/>
    </source>
</evidence>
<dbReference type="Proteomes" id="UP000266385">
    <property type="component" value="Unassembled WGS sequence"/>
</dbReference>
<dbReference type="InterPro" id="IPR003557">
    <property type="entry name" value="Cyt_c_biogenesis_CcmC"/>
</dbReference>
<organism evidence="11 12">
    <name type="scientific">Henriciella mobilis</name>
    <dbReference type="NCBI Taxonomy" id="2305467"/>
    <lineage>
        <taxon>Bacteria</taxon>
        <taxon>Pseudomonadati</taxon>
        <taxon>Pseudomonadota</taxon>
        <taxon>Alphaproteobacteria</taxon>
        <taxon>Hyphomonadales</taxon>
        <taxon>Hyphomonadaceae</taxon>
        <taxon>Henriciella</taxon>
    </lineage>
</organism>
<dbReference type="RefSeq" id="WP_119376023.1">
    <property type="nucleotide sequence ID" value="NZ_QWFX01000006.1"/>
</dbReference>
<dbReference type="GO" id="GO:0017004">
    <property type="term" value="P:cytochrome complex assembly"/>
    <property type="evidence" value="ECO:0007669"/>
    <property type="project" value="UniProtKB-KW"/>
</dbReference>
<feature type="transmembrane region" description="Helical" evidence="9">
    <location>
        <begin position="128"/>
        <end position="147"/>
    </location>
</feature>
<dbReference type="PANTHER" id="PTHR30071:SF1">
    <property type="entry name" value="CYTOCHROME B_B6 PROTEIN-RELATED"/>
    <property type="match status" value="1"/>
</dbReference>
<dbReference type="GO" id="GO:0020037">
    <property type="term" value="F:heme binding"/>
    <property type="evidence" value="ECO:0007669"/>
    <property type="project" value="InterPro"/>
</dbReference>
<dbReference type="Pfam" id="PF01578">
    <property type="entry name" value="Cytochrom_C_asm"/>
    <property type="match status" value="1"/>
</dbReference>
<evidence type="ECO:0000256" key="5">
    <source>
        <dbReference type="ARBA" id="ARBA00022692"/>
    </source>
</evidence>